<sequence>SHMHIVGGFPTYECATMFQALGRVSRLGSHTDCGENPIVNVYMYDGLRYKARRYKAIMRENVIRSAMVRMLMHKDKVSKNFQEDEVRGLLALYDSQSSTNSESSNENYRNRLEQDTSILSKATSRFYKSPYSYNIREVGMCLIDDSITRNRQDTRTFVKRQLMEKRIRTSENIQRLAQYMKCKSFSPGDIFFSIPHAFVDETKIIETIRRHVTSQYVISKQWTVVHYASSYKKILKGAKLSNMTINSLREVLQQIGIRDTENYNIRYDTVFAIYKWAYANNRLLHLEI</sequence>
<dbReference type="AlphaFoldDB" id="V5HQN6"/>
<evidence type="ECO:0000313" key="1">
    <source>
        <dbReference type="EMBL" id="JAB76273.1"/>
    </source>
</evidence>
<feature type="non-terminal residue" evidence="1">
    <location>
        <position position="1"/>
    </location>
</feature>
<dbReference type="EMBL" id="GANP01008195">
    <property type="protein sequence ID" value="JAB76273.1"/>
    <property type="molecule type" value="mRNA"/>
</dbReference>
<accession>V5HQN6</accession>
<organism evidence="1">
    <name type="scientific">Ixodes ricinus</name>
    <name type="common">Common tick</name>
    <name type="synonym">Acarus ricinus</name>
    <dbReference type="NCBI Taxonomy" id="34613"/>
    <lineage>
        <taxon>Eukaryota</taxon>
        <taxon>Metazoa</taxon>
        <taxon>Ecdysozoa</taxon>
        <taxon>Arthropoda</taxon>
        <taxon>Chelicerata</taxon>
        <taxon>Arachnida</taxon>
        <taxon>Acari</taxon>
        <taxon>Parasitiformes</taxon>
        <taxon>Ixodida</taxon>
        <taxon>Ixodoidea</taxon>
        <taxon>Ixodidae</taxon>
        <taxon>Ixodinae</taxon>
        <taxon>Ixodes</taxon>
    </lineage>
</organism>
<reference evidence="1" key="1">
    <citation type="journal article" date="2015" name="Sci. Rep.">
        <title>Tissue- and time-dependent transcription in Ixodes ricinus salivary glands and midguts when blood feeding on the vertebrate host.</title>
        <authorList>
            <person name="Kotsyfakis M."/>
            <person name="Schwarz A."/>
            <person name="Erhart J."/>
            <person name="Ribeiro J.M."/>
        </authorList>
    </citation>
    <scope>NUCLEOTIDE SEQUENCE</scope>
    <source>
        <tissue evidence="1">Salivary gland and midgut</tissue>
    </source>
</reference>
<name>V5HQN6_IXORI</name>
<protein>
    <submittedName>
        <fullName evidence="1">Uncharacterized protein</fullName>
    </submittedName>
</protein>
<proteinExistence type="evidence at transcript level"/>